<dbReference type="PRINTS" id="PR00952">
    <property type="entry name" value="TYPE3IMQPROT"/>
</dbReference>
<name>A0A7C2VA14_9AQUI</name>
<proteinExistence type="inferred from homology"/>
<gene>
    <name evidence="9 10" type="primary">fliQ</name>
    <name evidence="10" type="ORF">ENO47_04005</name>
</gene>
<dbReference type="InterPro" id="IPR006305">
    <property type="entry name" value="FliQ"/>
</dbReference>
<comment type="subcellular location">
    <subcellularLocation>
        <location evidence="1 9">Cell membrane</location>
        <topology evidence="1">Multi-pass membrane protein</topology>
    </subcellularLocation>
    <subcellularLocation>
        <location evidence="9">Bacterial flagellum basal body</location>
    </subcellularLocation>
</comment>
<keyword evidence="4 9" id="KW-1003">Cell membrane</keyword>
<keyword evidence="5 9" id="KW-0812">Transmembrane</keyword>
<evidence type="ECO:0000256" key="6">
    <source>
        <dbReference type="ARBA" id="ARBA00022989"/>
    </source>
</evidence>
<dbReference type="PANTHER" id="PTHR34040">
    <property type="entry name" value="FLAGELLAR BIOSYNTHETIC PROTEIN FLIQ"/>
    <property type="match status" value="1"/>
</dbReference>
<evidence type="ECO:0000256" key="5">
    <source>
        <dbReference type="ARBA" id="ARBA00022692"/>
    </source>
</evidence>
<sequence length="89" mass="9815">MSPDVVISLGQKALEMALILSAPVLLITFLVGLVISILQSATQIQEMTLSYIPKIIAAYITVLVLGAWMLNKLIDYTKELIINIPTLFR</sequence>
<evidence type="ECO:0000256" key="4">
    <source>
        <dbReference type="ARBA" id="ARBA00022475"/>
    </source>
</evidence>
<comment type="caution">
    <text evidence="10">The sequence shown here is derived from an EMBL/GenBank/DDBJ whole genome shotgun (WGS) entry which is preliminary data.</text>
</comment>
<evidence type="ECO:0000256" key="1">
    <source>
        <dbReference type="ARBA" id="ARBA00004651"/>
    </source>
</evidence>
<dbReference type="PANTHER" id="PTHR34040:SF2">
    <property type="entry name" value="FLAGELLAR BIOSYNTHETIC PROTEIN FLIQ"/>
    <property type="match status" value="1"/>
</dbReference>
<evidence type="ECO:0000256" key="2">
    <source>
        <dbReference type="ARBA" id="ARBA00006156"/>
    </source>
</evidence>
<evidence type="ECO:0000256" key="3">
    <source>
        <dbReference type="ARBA" id="ARBA00021718"/>
    </source>
</evidence>
<feature type="transmembrane region" description="Helical" evidence="9">
    <location>
        <begin position="16"/>
        <end position="39"/>
    </location>
</feature>
<dbReference type="GO" id="GO:0009306">
    <property type="term" value="P:protein secretion"/>
    <property type="evidence" value="ECO:0007669"/>
    <property type="project" value="InterPro"/>
</dbReference>
<comment type="function">
    <text evidence="9">Role in flagellar biosynthesis.</text>
</comment>
<comment type="similarity">
    <text evidence="2 9">Belongs to the FliQ/MopD/SpaQ family.</text>
</comment>
<dbReference type="GO" id="GO:0005886">
    <property type="term" value="C:plasma membrane"/>
    <property type="evidence" value="ECO:0007669"/>
    <property type="project" value="UniProtKB-SubCell"/>
</dbReference>
<keyword evidence="6 9" id="KW-1133">Transmembrane helix</keyword>
<dbReference type="InterPro" id="IPR002191">
    <property type="entry name" value="Bac_export_3"/>
</dbReference>
<keyword evidence="10" id="KW-0966">Cell projection</keyword>
<dbReference type="EMBL" id="DSFP01000033">
    <property type="protein sequence ID" value="HEW45819.1"/>
    <property type="molecule type" value="Genomic_DNA"/>
</dbReference>
<evidence type="ECO:0000313" key="10">
    <source>
        <dbReference type="EMBL" id="HEW45819.1"/>
    </source>
</evidence>
<keyword evidence="8 9" id="KW-0975">Bacterial flagellum</keyword>
<accession>A0A7C2VA14</accession>
<organism evidence="10">
    <name type="scientific">Hydrogenobacter sp</name>
    <dbReference type="NCBI Taxonomy" id="2152829"/>
    <lineage>
        <taxon>Bacteria</taxon>
        <taxon>Pseudomonadati</taxon>
        <taxon>Aquificota</taxon>
        <taxon>Aquificia</taxon>
        <taxon>Aquificales</taxon>
        <taxon>Aquificaceae</taxon>
        <taxon>Hydrogenobacter</taxon>
    </lineage>
</organism>
<evidence type="ECO:0000256" key="8">
    <source>
        <dbReference type="ARBA" id="ARBA00023143"/>
    </source>
</evidence>
<protein>
    <recommendedName>
        <fullName evidence="3 9">Flagellar biosynthetic protein FliQ</fullName>
    </recommendedName>
</protein>
<keyword evidence="7 9" id="KW-0472">Membrane</keyword>
<reference evidence="10" key="1">
    <citation type="journal article" date="2020" name="mSystems">
        <title>Genome- and Community-Level Interaction Insights into Carbon Utilization and Element Cycling Functions of Hydrothermarchaeota in Hydrothermal Sediment.</title>
        <authorList>
            <person name="Zhou Z."/>
            <person name="Liu Y."/>
            <person name="Xu W."/>
            <person name="Pan J."/>
            <person name="Luo Z.H."/>
            <person name="Li M."/>
        </authorList>
    </citation>
    <scope>NUCLEOTIDE SEQUENCE [LARGE SCALE GENOMIC DNA]</scope>
    <source>
        <strain evidence="10">SpSt-132</strain>
    </source>
</reference>
<evidence type="ECO:0000256" key="9">
    <source>
        <dbReference type="RuleBase" id="RU364090"/>
    </source>
</evidence>
<feature type="transmembrane region" description="Helical" evidence="9">
    <location>
        <begin position="51"/>
        <end position="70"/>
    </location>
</feature>
<evidence type="ECO:0000256" key="7">
    <source>
        <dbReference type="ARBA" id="ARBA00023136"/>
    </source>
</evidence>
<dbReference type="Pfam" id="PF01313">
    <property type="entry name" value="Bac_export_3"/>
    <property type="match status" value="1"/>
</dbReference>
<dbReference type="AlphaFoldDB" id="A0A7C2VA14"/>
<dbReference type="NCBIfam" id="TIGR01402">
    <property type="entry name" value="fliQ"/>
    <property type="match status" value="1"/>
</dbReference>
<dbReference type="GO" id="GO:0009425">
    <property type="term" value="C:bacterial-type flagellum basal body"/>
    <property type="evidence" value="ECO:0007669"/>
    <property type="project" value="UniProtKB-SubCell"/>
</dbReference>
<dbReference type="PIRSF" id="PIRSF004669">
    <property type="entry name" value="FliQ"/>
    <property type="match status" value="1"/>
</dbReference>
<dbReference type="GO" id="GO:0044780">
    <property type="term" value="P:bacterial-type flagellum assembly"/>
    <property type="evidence" value="ECO:0007669"/>
    <property type="project" value="InterPro"/>
</dbReference>
<keyword evidence="10" id="KW-0282">Flagellum</keyword>
<keyword evidence="10" id="KW-0969">Cilium</keyword>